<dbReference type="Proteomes" id="UP001595816">
    <property type="component" value="Unassembled WGS sequence"/>
</dbReference>
<proteinExistence type="predicted"/>
<dbReference type="EMBL" id="JBHSAY010000003">
    <property type="protein sequence ID" value="MFC4129511.1"/>
    <property type="molecule type" value="Genomic_DNA"/>
</dbReference>
<evidence type="ECO:0000313" key="2">
    <source>
        <dbReference type="EMBL" id="MFC4129511.1"/>
    </source>
</evidence>
<keyword evidence="3" id="KW-1185">Reference proteome</keyword>
<dbReference type="RefSeq" id="WP_382188549.1">
    <property type="nucleotide sequence ID" value="NZ_JBHSAY010000003.1"/>
</dbReference>
<comment type="caution">
    <text evidence="2">The sequence shown here is derived from an EMBL/GenBank/DDBJ whole genome shotgun (WGS) entry which is preliminary data.</text>
</comment>
<sequence length="50" mass="4602">MDIGVDDGGGGGGAQGEDGPGIGPDGGTEADPEARGERPAVGVPLGGTEP</sequence>
<evidence type="ECO:0000256" key="1">
    <source>
        <dbReference type="SAM" id="MobiDB-lite"/>
    </source>
</evidence>
<reference evidence="3" key="1">
    <citation type="journal article" date="2019" name="Int. J. Syst. Evol. Microbiol.">
        <title>The Global Catalogue of Microorganisms (GCM) 10K type strain sequencing project: providing services to taxonomists for standard genome sequencing and annotation.</title>
        <authorList>
            <consortium name="The Broad Institute Genomics Platform"/>
            <consortium name="The Broad Institute Genome Sequencing Center for Infectious Disease"/>
            <person name="Wu L."/>
            <person name="Ma J."/>
        </authorList>
    </citation>
    <scope>NUCLEOTIDE SEQUENCE [LARGE SCALE GENOMIC DNA]</scope>
    <source>
        <strain evidence="3">CGMCC 4.7289</strain>
    </source>
</reference>
<accession>A0ABV8LF25</accession>
<protein>
    <submittedName>
        <fullName evidence="2">Uncharacterized protein</fullName>
    </submittedName>
</protein>
<feature type="region of interest" description="Disordered" evidence="1">
    <location>
        <begin position="1"/>
        <end position="50"/>
    </location>
</feature>
<name>A0ABV8LF25_9ACTN</name>
<gene>
    <name evidence="2" type="ORF">ACFOZ4_02715</name>
</gene>
<evidence type="ECO:0000313" key="3">
    <source>
        <dbReference type="Proteomes" id="UP001595816"/>
    </source>
</evidence>
<feature type="compositionally biased region" description="Gly residues" evidence="1">
    <location>
        <begin position="1"/>
        <end position="26"/>
    </location>
</feature>
<organism evidence="2 3">
    <name type="scientific">Hamadaea flava</name>
    <dbReference type="NCBI Taxonomy" id="1742688"/>
    <lineage>
        <taxon>Bacteria</taxon>
        <taxon>Bacillati</taxon>
        <taxon>Actinomycetota</taxon>
        <taxon>Actinomycetes</taxon>
        <taxon>Micromonosporales</taxon>
        <taxon>Micromonosporaceae</taxon>
        <taxon>Hamadaea</taxon>
    </lineage>
</organism>